<sequence>MGIQSAMFSGISGLNTNSQAMSVIGNNLANTNTLGFKGSRSIFSDLLSGNIYGSGGASQVGRGVGLSIVDSIYSQGTFETTSSNTDVAIEGTGFFLLKETGNDTTYYSRAGSFRFNQDGYLINPEGLRVQGMTFDPVNNSELLPQDPTDIRVVNLGLTPANPTSTLTLTTNLDENSRVIGTGIPIDPTDRTTYNYSGSTQIFDSLGQSHLITMYWQLEDDSTNLWNMAYTVDNNTAAPQAISQQLQFDANGLYIDFPDPLTVQINLPAWGNGAAASVIDFTFDCTQFDSSSAIIGQEQNGYAAGELTNVFINNQGTVVASYSNGRQINISQLVLAKFQNPGGLKLAGANRYTATSEVGSIRVGLPGPELGKVFTNSLELSNVDMGQEFVQMITTQRGFQANSKIITTVDEMLSELINLKR</sequence>
<evidence type="ECO:0000256" key="3">
    <source>
        <dbReference type="ARBA" id="ARBA00019015"/>
    </source>
</evidence>
<keyword evidence="10" id="KW-0969">Cilium</keyword>
<gene>
    <name evidence="10" type="ORF">HP555_09170</name>
</gene>
<evidence type="ECO:0000259" key="6">
    <source>
        <dbReference type="Pfam" id="PF00460"/>
    </source>
</evidence>
<dbReference type="PROSITE" id="PS00588">
    <property type="entry name" value="FLAGELLA_BB_ROD"/>
    <property type="match status" value="1"/>
</dbReference>
<dbReference type="InterPro" id="IPR037058">
    <property type="entry name" value="Falgellar_hook_FlgE_sf"/>
</dbReference>
<name>A0A7T5VDX6_9BACT</name>
<keyword evidence="10" id="KW-0966">Cell projection</keyword>
<comment type="function">
    <text evidence="5">A flexible structure which links the flagellar filament to the drive apparatus in the basal body.</text>
</comment>
<evidence type="ECO:0000256" key="5">
    <source>
        <dbReference type="RuleBase" id="RU362116"/>
    </source>
</evidence>
<organism evidence="10 11">
    <name type="scientific">Desulfobulbus oligotrophicus</name>
    <dbReference type="NCBI Taxonomy" id="1909699"/>
    <lineage>
        <taxon>Bacteria</taxon>
        <taxon>Pseudomonadati</taxon>
        <taxon>Thermodesulfobacteriota</taxon>
        <taxon>Desulfobulbia</taxon>
        <taxon>Desulfobulbales</taxon>
        <taxon>Desulfobulbaceae</taxon>
        <taxon>Desulfobulbus</taxon>
    </lineage>
</organism>
<dbReference type="Pfam" id="PF00460">
    <property type="entry name" value="Flg_bb_rod"/>
    <property type="match status" value="1"/>
</dbReference>
<dbReference type="GO" id="GO:0071978">
    <property type="term" value="P:bacterial-type flagellum-dependent swarming motility"/>
    <property type="evidence" value="ECO:0007669"/>
    <property type="project" value="TreeGrafter"/>
</dbReference>
<dbReference type="InterPro" id="IPR001444">
    <property type="entry name" value="Flag_bb_rod_N"/>
</dbReference>
<dbReference type="Proteomes" id="UP000596092">
    <property type="component" value="Chromosome"/>
</dbReference>
<dbReference type="Pfam" id="PF06429">
    <property type="entry name" value="Flg_bbr_C"/>
    <property type="match status" value="1"/>
</dbReference>
<feature type="domain" description="Flagellar hook protein FlgE/F/G-like D1" evidence="9">
    <location>
        <begin position="88"/>
        <end position="152"/>
    </location>
</feature>
<dbReference type="RefSeq" id="WP_199261765.1">
    <property type="nucleotide sequence ID" value="NZ_CP054140.1"/>
</dbReference>
<accession>A0A7T5VDX6</accession>
<dbReference type="Gene3D" id="2.60.98.20">
    <property type="entry name" value="Flagellar hook protein FlgE"/>
    <property type="match status" value="1"/>
</dbReference>
<proteinExistence type="inferred from homology"/>
<keyword evidence="10" id="KW-0282">Flagellum</keyword>
<evidence type="ECO:0000259" key="7">
    <source>
        <dbReference type="Pfam" id="PF06429"/>
    </source>
</evidence>
<evidence type="ECO:0000256" key="1">
    <source>
        <dbReference type="ARBA" id="ARBA00004117"/>
    </source>
</evidence>
<feature type="domain" description="Flagellar hook protein FlgE D2" evidence="8">
    <location>
        <begin position="171"/>
        <end position="301"/>
    </location>
</feature>
<keyword evidence="11" id="KW-1185">Reference proteome</keyword>
<evidence type="ECO:0000256" key="4">
    <source>
        <dbReference type="ARBA" id="ARBA00023143"/>
    </source>
</evidence>
<dbReference type="InterPro" id="IPR010930">
    <property type="entry name" value="Flg_bb/hook_C_dom"/>
</dbReference>
<dbReference type="PANTHER" id="PTHR30435">
    <property type="entry name" value="FLAGELLAR PROTEIN"/>
    <property type="match status" value="1"/>
</dbReference>
<protein>
    <recommendedName>
        <fullName evidence="3 5">Flagellar hook protein FlgE</fullName>
    </recommendedName>
</protein>
<evidence type="ECO:0000313" key="10">
    <source>
        <dbReference type="EMBL" id="QQG66026.1"/>
    </source>
</evidence>
<comment type="subcellular location">
    <subcellularLocation>
        <location evidence="1 5">Bacterial flagellum basal body</location>
    </subcellularLocation>
</comment>
<dbReference type="InterPro" id="IPR011491">
    <property type="entry name" value="FlgE_D2"/>
</dbReference>
<dbReference type="PANTHER" id="PTHR30435:SF1">
    <property type="entry name" value="FLAGELLAR HOOK PROTEIN FLGE"/>
    <property type="match status" value="1"/>
</dbReference>
<comment type="similarity">
    <text evidence="2 5">Belongs to the flagella basal body rod proteins family.</text>
</comment>
<dbReference type="EMBL" id="CP054140">
    <property type="protein sequence ID" value="QQG66026.1"/>
    <property type="molecule type" value="Genomic_DNA"/>
</dbReference>
<evidence type="ECO:0000313" key="11">
    <source>
        <dbReference type="Proteomes" id="UP000596092"/>
    </source>
</evidence>
<dbReference type="GO" id="GO:0009424">
    <property type="term" value="C:bacterial-type flagellum hook"/>
    <property type="evidence" value="ECO:0007669"/>
    <property type="project" value="TreeGrafter"/>
</dbReference>
<reference evidence="10 11" key="1">
    <citation type="submission" date="2020-05" db="EMBL/GenBank/DDBJ databases">
        <title>Complete genome of Desulfobulbus oligotrophicus.</title>
        <authorList>
            <person name="Podar M."/>
        </authorList>
    </citation>
    <scope>NUCLEOTIDE SEQUENCE [LARGE SCALE GENOMIC DNA]</scope>
    <source>
        <strain evidence="10 11">Prop6</strain>
    </source>
</reference>
<dbReference type="AlphaFoldDB" id="A0A7T5VDX6"/>
<dbReference type="InterPro" id="IPR037925">
    <property type="entry name" value="FlgE/F/G-like"/>
</dbReference>
<dbReference type="InterPro" id="IPR019776">
    <property type="entry name" value="Flagellar_basal_body_rod_CS"/>
</dbReference>
<dbReference type="SUPFAM" id="SSF117143">
    <property type="entry name" value="Flagellar hook protein flgE"/>
    <property type="match status" value="1"/>
</dbReference>
<feature type="domain" description="Flagellar basal body rod protein N-terminal" evidence="6">
    <location>
        <begin position="10"/>
        <end position="37"/>
    </location>
</feature>
<keyword evidence="4 5" id="KW-0975">Bacterial flagellum</keyword>
<feature type="domain" description="Flagellar basal-body/hook protein C-terminal" evidence="7">
    <location>
        <begin position="376"/>
        <end position="418"/>
    </location>
</feature>
<dbReference type="Pfam" id="PF07559">
    <property type="entry name" value="FlgE_D2"/>
    <property type="match status" value="1"/>
</dbReference>
<dbReference type="InterPro" id="IPR053967">
    <property type="entry name" value="LlgE_F_G-like_D1"/>
</dbReference>
<dbReference type="KEGG" id="dog:HP555_09170"/>
<dbReference type="GO" id="GO:0005829">
    <property type="term" value="C:cytosol"/>
    <property type="evidence" value="ECO:0007669"/>
    <property type="project" value="TreeGrafter"/>
</dbReference>
<evidence type="ECO:0000256" key="2">
    <source>
        <dbReference type="ARBA" id="ARBA00009677"/>
    </source>
</evidence>
<evidence type="ECO:0000259" key="8">
    <source>
        <dbReference type="Pfam" id="PF07559"/>
    </source>
</evidence>
<dbReference type="GO" id="GO:0009425">
    <property type="term" value="C:bacterial-type flagellum basal body"/>
    <property type="evidence" value="ECO:0007669"/>
    <property type="project" value="UniProtKB-SubCell"/>
</dbReference>
<evidence type="ECO:0000259" key="9">
    <source>
        <dbReference type="Pfam" id="PF22692"/>
    </source>
</evidence>
<dbReference type="NCBIfam" id="TIGR03506">
    <property type="entry name" value="FlgEFG_subfam"/>
    <property type="match status" value="1"/>
</dbReference>
<dbReference type="InterPro" id="IPR020013">
    <property type="entry name" value="Flagellar_FlgE/F/G"/>
</dbReference>
<dbReference type="Pfam" id="PF22692">
    <property type="entry name" value="LlgE_F_G_D1"/>
    <property type="match status" value="1"/>
</dbReference>